<evidence type="ECO:0000313" key="3">
    <source>
        <dbReference type="Proteomes" id="UP001189429"/>
    </source>
</evidence>
<keyword evidence="3" id="KW-1185">Reference proteome</keyword>
<evidence type="ECO:0000313" key="2">
    <source>
        <dbReference type="EMBL" id="CAK0890038.1"/>
    </source>
</evidence>
<dbReference type="Proteomes" id="UP001189429">
    <property type="component" value="Unassembled WGS sequence"/>
</dbReference>
<reference evidence="2" key="1">
    <citation type="submission" date="2023-10" db="EMBL/GenBank/DDBJ databases">
        <authorList>
            <person name="Chen Y."/>
            <person name="Shah S."/>
            <person name="Dougan E. K."/>
            <person name="Thang M."/>
            <person name="Chan C."/>
        </authorList>
    </citation>
    <scope>NUCLEOTIDE SEQUENCE [LARGE SCALE GENOMIC DNA]</scope>
</reference>
<name>A0ABN9WTA7_9DINO</name>
<dbReference type="EMBL" id="CAUYUJ010019289">
    <property type="protein sequence ID" value="CAK0890038.1"/>
    <property type="molecule type" value="Genomic_DNA"/>
</dbReference>
<proteinExistence type="predicted"/>
<organism evidence="2 3">
    <name type="scientific">Prorocentrum cordatum</name>
    <dbReference type="NCBI Taxonomy" id="2364126"/>
    <lineage>
        <taxon>Eukaryota</taxon>
        <taxon>Sar</taxon>
        <taxon>Alveolata</taxon>
        <taxon>Dinophyceae</taxon>
        <taxon>Prorocentrales</taxon>
        <taxon>Prorocentraceae</taxon>
        <taxon>Prorocentrum</taxon>
    </lineage>
</organism>
<feature type="region of interest" description="Disordered" evidence="1">
    <location>
        <begin position="1"/>
        <end position="24"/>
    </location>
</feature>
<comment type="caution">
    <text evidence="2">The sequence shown here is derived from an EMBL/GenBank/DDBJ whole genome shotgun (WGS) entry which is preliminary data.</text>
</comment>
<sequence length="355" mass="34144">MHRGGRAPQLEPEPRRRSSGRRAACAAAGMDRFREIVRERAEAAAEAQLAAAERSAPELVRLEVAAVAAAAHRAAHRSAAAVAASEGAGGAGAPGAKELGESVMWAELVALGSGDPGGSDPETIWEAIMLAGLPTVGAAGTAILVLGLLSSVGMQAAVCHTLGAGLASSAVLPPAAAASAAAPAAAAGSAAGAAAQAAAASVVGAALGTAADVGSAAAAAAAAAAAGGGALLEEAGALASEHQRLAAVKVADLTLSDAVLSSNPVAVAAVALLSTRVATPLLALAAALFWCLAVFRELRHLSESAGALAVLPRRATQLVRSGDTLVPTSAAAVLGAAVGPPQSGGVVGRGIHRAR</sequence>
<gene>
    <name evidence="2" type="ORF">PCOR1329_LOCUS70369</name>
</gene>
<protein>
    <recommendedName>
        <fullName evidence="4">ABC transmembrane type-1 domain-containing protein</fullName>
    </recommendedName>
</protein>
<evidence type="ECO:0000256" key="1">
    <source>
        <dbReference type="SAM" id="MobiDB-lite"/>
    </source>
</evidence>
<evidence type="ECO:0008006" key="4">
    <source>
        <dbReference type="Google" id="ProtNLM"/>
    </source>
</evidence>
<accession>A0ABN9WTA7</accession>